<gene>
    <name evidence="2" type="ORF">JOE69_003005</name>
</gene>
<dbReference type="PANTHER" id="PTHR43433:SF4">
    <property type="entry name" value="NON-HEME CHLOROPEROXIDASE-RELATED"/>
    <property type="match status" value="1"/>
</dbReference>
<dbReference type="SUPFAM" id="SSF53474">
    <property type="entry name" value="alpha/beta-Hydrolases"/>
    <property type="match status" value="1"/>
</dbReference>
<proteinExistence type="predicted"/>
<dbReference type="InterPro" id="IPR050471">
    <property type="entry name" value="AB_hydrolase"/>
</dbReference>
<evidence type="ECO:0000313" key="3">
    <source>
        <dbReference type="Proteomes" id="UP001185069"/>
    </source>
</evidence>
<dbReference type="PANTHER" id="PTHR43433">
    <property type="entry name" value="HYDROLASE, ALPHA/BETA FOLD FAMILY PROTEIN"/>
    <property type="match status" value="1"/>
</dbReference>
<reference evidence="2 3" key="1">
    <citation type="submission" date="2023-07" db="EMBL/GenBank/DDBJ databases">
        <title>Sequencing the genomes of 1000 actinobacteria strains.</title>
        <authorList>
            <person name="Klenk H.-P."/>
        </authorList>
    </citation>
    <scope>NUCLEOTIDE SEQUENCE [LARGE SCALE GENOMIC DNA]</scope>
    <source>
        <strain evidence="2 3">DSM 14555</strain>
    </source>
</reference>
<dbReference type="Proteomes" id="UP001185069">
    <property type="component" value="Unassembled WGS sequence"/>
</dbReference>
<evidence type="ECO:0000259" key="1">
    <source>
        <dbReference type="Pfam" id="PF00561"/>
    </source>
</evidence>
<accession>A0ABU1JHC4</accession>
<dbReference type="InterPro" id="IPR029058">
    <property type="entry name" value="AB_hydrolase_fold"/>
</dbReference>
<dbReference type="EMBL" id="JAVDQF010000001">
    <property type="protein sequence ID" value="MDR6270767.1"/>
    <property type="molecule type" value="Genomic_DNA"/>
</dbReference>
<sequence>MIPFRAEATNPQDGVPIAWDSVGATGRETVLLVHGSALSKAIWRGMGYVAALTEQYRVVSMDLRGHGRSGKPHDRADYRLDRVLADVLAVLDSAGVRQAHYLGYSFGARLGFGLGSVAPERMASFVSLAGSYRITPGSIAELFFPGYDAALASGGMDGFIAGWEGRTGRPVDPVTRMAFKANDPLALRAYFAQTEAGEGVPEAELREFPVPALLLAGTRDTRRLADSRRAAELMPQARLVELPGRNHGDTLVPAAPVLAEILPFIAAHPVRPEPPTPGLPAP</sequence>
<comment type="caution">
    <text evidence="2">The sequence shown here is derived from an EMBL/GenBank/DDBJ whole genome shotgun (WGS) entry which is preliminary data.</text>
</comment>
<dbReference type="Pfam" id="PF00561">
    <property type="entry name" value="Abhydrolase_1"/>
    <property type="match status" value="1"/>
</dbReference>
<protein>
    <submittedName>
        <fullName evidence="2">Pimeloyl-ACP methyl ester carboxylesterase</fullName>
    </submittedName>
</protein>
<name>A0ABU1JHC4_9MICC</name>
<dbReference type="InterPro" id="IPR000073">
    <property type="entry name" value="AB_hydrolase_1"/>
</dbReference>
<feature type="domain" description="AB hydrolase-1" evidence="1">
    <location>
        <begin position="29"/>
        <end position="137"/>
    </location>
</feature>
<dbReference type="RefSeq" id="WP_309800049.1">
    <property type="nucleotide sequence ID" value="NZ_BAAAHY010000004.1"/>
</dbReference>
<dbReference type="Gene3D" id="3.40.50.1820">
    <property type="entry name" value="alpha/beta hydrolase"/>
    <property type="match status" value="1"/>
</dbReference>
<keyword evidence="3" id="KW-1185">Reference proteome</keyword>
<evidence type="ECO:0000313" key="2">
    <source>
        <dbReference type="EMBL" id="MDR6270767.1"/>
    </source>
</evidence>
<organism evidence="2 3">
    <name type="scientific">Arthrobacter russicus</name>
    <dbReference type="NCBI Taxonomy" id="172040"/>
    <lineage>
        <taxon>Bacteria</taxon>
        <taxon>Bacillati</taxon>
        <taxon>Actinomycetota</taxon>
        <taxon>Actinomycetes</taxon>
        <taxon>Micrococcales</taxon>
        <taxon>Micrococcaceae</taxon>
        <taxon>Arthrobacter</taxon>
    </lineage>
</organism>